<dbReference type="InterPro" id="IPR006564">
    <property type="entry name" value="Znf_PMZ"/>
</dbReference>
<feature type="region of interest" description="Disordered" evidence="5">
    <location>
        <begin position="523"/>
        <end position="547"/>
    </location>
</feature>
<dbReference type="Pfam" id="PF04434">
    <property type="entry name" value="SWIM"/>
    <property type="match status" value="1"/>
</dbReference>
<sequence>MLFTNVDAFRAVLKDYAIQKGFPLVRLKNEKSRCTAKCGAEGCNWRIHASLVADTTTFMVKTYTPEHTCVMNRKNSEATSDWIAKKLIYVMRDHPEMTSKGVKAEMQKHGVLPSRMQIYRAKNKVLEQIEGSHNEAYGKLPKYAELLRMHNPGSIMKIHYDRPNLLIEPKFLRLFISFKAQRDGFLAGCKPFIGFDGCHLKGAFGGILLIAVALDGNNSLFPLAFAVVECKNKEAWSWFFYYFQEFFGPFPTNISLTFMSDRQKGLNLAYEEQVPEAAARYCCWHIYYNFKVKFPGSLLRRFFWQAAKSYDLIGHNEAMERTNNINIDAWRYLVNIPKCNWARHAFSIEIKCDHVTNNFTESFNAWVGELRGKNILALADGLRQKFMKKLHKRYQKGCTWTSSVTPHITSKLKGIAAESRRCSLTMASENTFEVADVDKSYIVKLIERTCACRAFQLTGIPCKHAALGATYRREKLKGYCDAAFSNDQYLKTYAFMINPILHMNRWPPMEDVTLAVVLPPPLRRRAGRPRRNRRRAPDEGASASQHKRSISFRCSKCGAFGHNRRTCQGAPIAEKRGSSTSTNQVSSRRGRPRRGIANTGLAGSVLWEHAQGNVPVIVSSQGSNGSTQNQTAGANVQLNHSACTSTNTRKIGVGIWYGDDMMETLLNL</sequence>
<proteinExistence type="predicted"/>
<keyword evidence="2 4" id="KW-0863">Zinc-finger</keyword>
<keyword evidence="1" id="KW-0479">Metal-binding</keyword>
<gene>
    <name evidence="8" type="primary">LOC113693526</name>
</gene>
<dbReference type="Pfam" id="PF10551">
    <property type="entry name" value="MULE"/>
    <property type="match status" value="1"/>
</dbReference>
<keyword evidence="3" id="KW-0862">Zinc</keyword>
<reference evidence="7" key="1">
    <citation type="journal article" date="2025" name="Foods">
        <title>Unveiling the Microbial Signatures of Arabica Coffee Cherries: Insights into Ripeness Specific Diversity, Functional Traits, and Implications for Quality and Safety.</title>
        <authorList>
            <consortium name="RefSeq"/>
            <person name="Tenea G.N."/>
            <person name="Cifuentes V."/>
            <person name="Reyes P."/>
            <person name="Cevallos-Vallejos M."/>
        </authorList>
    </citation>
    <scope>NUCLEOTIDE SEQUENCE [LARGE SCALE GENOMIC DNA]</scope>
</reference>
<dbReference type="PROSITE" id="PS50966">
    <property type="entry name" value="ZF_SWIM"/>
    <property type="match status" value="1"/>
</dbReference>
<evidence type="ECO:0000256" key="3">
    <source>
        <dbReference type="ARBA" id="ARBA00022833"/>
    </source>
</evidence>
<evidence type="ECO:0000259" key="6">
    <source>
        <dbReference type="PROSITE" id="PS50966"/>
    </source>
</evidence>
<organism evidence="7 8">
    <name type="scientific">Coffea arabica</name>
    <name type="common">Arabian coffee</name>
    <dbReference type="NCBI Taxonomy" id="13443"/>
    <lineage>
        <taxon>Eukaryota</taxon>
        <taxon>Viridiplantae</taxon>
        <taxon>Streptophyta</taxon>
        <taxon>Embryophyta</taxon>
        <taxon>Tracheophyta</taxon>
        <taxon>Spermatophyta</taxon>
        <taxon>Magnoliopsida</taxon>
        <taxon>eudicotyledons</taxon>
        <taxon>Gunneridae</taxon>
        <taxon>Pentapetalae</taxon>
        <taxon>asterids</taxon>
        <taxon>lamiids</taxon>
        <taxon>Gentianales</taxon>
        <taxon>Rubiaceae</taxon>
        <taxon>Ixoroideae</taxon>
        <taxon>Gardenieae complex</taxon>
        <taxon>Bertiereae - Coffeeae clade</taxon>
        <taxon>Coffeeae</taxon>
        <taxon>Coffea</taxon>
    </lineage>
</organism>
<dbReference type="GeneID" id="113693526"/>
<dbReference type="SMART" id="SM00575">
    <property type="entry name" value="ZnF_PMZ"/>
    <property type="match status" value="1"/>
</dbReference>
<feature type="compositionally biased region" description="Basic residues" evidence="5">
    <location>
        <begin position="523"/>
        <end position="534"/>
    </location>
</feature>
<evidence type="ECO:0000313" key="7">
    <source>
        <dbReference type="Proteomes" id="UP001652660"/>
    </source>
</evidence>
<evidence type="ECO:0000256" key="5">
    <source>
        <dbReference type="SAM" id="MobiDB-lite"/>
    </source>
</evidence>
<dbReference type="PANTHER" id="PTHR31973">
    <property type="entry name" value="POLYPROTEIN, PUTATIVE-RELATED"/>
    <property type="match status" value="1"/>
</dbReference>
<feature type="compositionally biased region" description="Polar residues" evidence="5">
    <location>
        <begin position="578"/>
        <end position="587"/>
    </location>
</feature>
<name>A0ABM4W4W9_COFAR</name>
<keyword evidence="7" id="KW-1185">Reference proteome</keyword>
<evidence type="ECO:0000313" key="8">
    <source>
        <dbReference type="RefSeq" id="XP_071926841.1"/>
    </source>
</evidence>
<dbReference type="InterPro" id="IPR007527">
    <property type="entry name" value="Znf_SWIM"/>
</dbReference>
<feature type="domain" description="SWIM-type" evidence="6">
    <location>
        <begin position="441"/>
        <end position="473"/>
    </location>
</feature>
<accession>A0ABM4W4W9</accession>
<reference evidence="8" key="2">
    <citation type="submission" date="2025-08" db="UniProtKB">
        <authorList>
            <consortium name="RefSeq"/>
        </authorList>
    </citation>
    <scope>IDENTIFICATION</scope>
    <source>
        <tissue evidence="8">Leaves</tissue>
    </source>
</reference>
<dbReference type="InterPro" id="IPR004332">
    <property type="entry name" value="Transposase_MuDR"/>
</dbReference>
<protein>
    <recommendedName>
        <fullName evidence="6">SWIM-type domain-containing protein</fullName>
    </recommendedName>
</protein>
<evidence type="ECO:0000256" key="2">
    <source>
        <dbReference type="ARBA" id="ARBA00022771"/>
    </source>
</evidence>
<dbReference type="RefSeq" id="XP_071926841.1">
    <property type="nucleotide sequence ID" value="XM_072070740.1"/>
</dbReference>
<dbReference type="Proteomes" id="UP001652660">
    <property type="component" value="Chromosome 1e"/>
</dbReference>
<dbReference type="PANTHER" id="PTHR31973:SF187">
    <property type="entry name" value="MUTATOR TRANSPOSASE MUDRA PROTEIN"/>
    <property type="match status" value="1"/>
</dbReference>
<evidence type="ECO:0000256" key="4">
    <source>
        <dbReference type="PROSITE-ProRule" id="PRU00325"/>
    </source>
</evidence>
<evidence type="ECO:0000256" key="1">
    <source>
        <dbReference type="ARBA" id="ARBA00022723"/>
    </source>
</evidence>
<feature type="region of interest" description="Disordered" evidence="5">
    <location>
        <begin position="568"/>
        <end position="596"/>
    </location>
</feature>
<dbReference type="InterPro" id="IPR018289">
    <property type="entry name" value="MULE_transposase_dom"/>
</dbReference>
<dbReference type="Pfam" id="PF03108">
    <property type="entry name" value="DBD_Tnp_Mut"/>
    <property type="match status" value="1"/>
</dbReference>